<evidence type="ECO:0000256" key="6">
    <source>
        <dbReference type="PIRNR" id="PIRNR001123"/>
    </source>
</evidence>
<dbReference type="Gene3D" id="3.40.630.10">
    <property type="entry name" value="Zn peptidases"/>
    <property type="match status" value="1"/>
</dbReference>
<evidence type="ECO:0000256" key="4">
    <source>
        <dbReference type="ARBA" id="ARBA00022723"/>
    </source>
</evidence>
<dbReference type="GO" id="GO:0004177">
    <property type="term" value="F:aminopeptidase activity"/>
    <property type="evidence" value="ECO:0007669"/>
    <property type="project" value="UniProtKB-UniRule"/>
</dbReference>
<feature type="active site" description="Proton acceptor" evidence="7">
    <location>
        <position position="219"/>
    </location>
</feature>
<feature type="binding site" evidence="8">
    <location>
        <position position="220"/>
    </location>
    <ligand>
        <name>Zn(2+)</name>
        <dbReference type="ChEBI" id="CHEBI:29105"/>
        <label>2</label>
    </ligand>
</feature>
<dbReference type="SUPFAM" id="SSF53187">
    <property type="entry name" value="Zn-dependent exopeptidases"/>
    <property type="match status" value="1"/>
</dbReference>
<protein>
    <submittedName>
        <fullName evidence="9">Peptidase M42</fullName>
    </submittedName>
</protein>
<dbReference type="Pfam" id="PF05343">
    <property type="entry name" value="Peptidase_M42"/>
    <property type="match status" value="1"/>
</dbReference>
<dbReference type="PANTHER" id="PTHR32481:SF7">
    <property type="entry name" value="AMINOPEPTIDASE YHFE-RELATED"/>
    <property type="match status" value="1"/>
</dbReference>
<proteinExistence type="inferred from homology"/>
<evidence type="ECO:0000256" key="3">
    <source>
        <dbReference type="ARBA" id="ARBA00022670"/>
    </source>
</evidence>
<dbReference type="EMBL" id="PNHP01000007">
    <property type="protein sequence ID" value="PMC80868.1"/>
    <property type="molecule type" value="Genomic_DNA"/>
</dbReference>
<gene>
    <name evidence="9" type="ORF">CJ192_08735</name>
</gene>
<dbReference type="Proteomes" id="UP000235658">
    <property type="component" value="Unassembled WGS sequence"/>
</dbReference>
<evidence type="ECO:0000313" key="9">
    <source>
        <dbReference type="EMBL" id="PMC80868.1"/>
    </source>
</evidence>
<dbReference type="InterPro" id="IPR051464">
    <property type="entry name" value="Peptidase_M42_aminopept"/>
</dbReference>
<dbReference type="CDD" id="cd05657">
    <property type="entry name" value="M42_glucanase_like"/>
    <property type="match status" value="1"/>
</dbReference>
<keyword evidence="4 8" id="KW-0479">Metal-binding</keyword>
<evidence type="ECO:0000256" key="2">
    <source>
        <dbReference type="ARBA" id="ARBA00022438"/>
    </source>
</evidence>
<comment type="caution">
    <text evidence="9">The sequence shown here is derived from an EMBL/GenBank/DDBJ whole genome shotgun (WGS) entry which is preliminary data.</text>
</comment>
<accession>A0A2N6UGY4</accession>
<evidence type="ECO:0000256" key="5">
    <source>
        <dbReference type="ARBA" id="ARBA00022801"/>
    </source>
</evidence>
<keyword evidence="3" id="KW-0645">Protease</keyword>
<evidence type="ECO:0000313" key="10">
    <source>
        <dbReference type="Proteomes" id="UP000235658"/>
    </source>
</evidence>
<dbReference type="Gene3D" id="2.40.30.40">
    <property type="entry name" value="Peptidase M42, domain 2"/>
    <property type="match status" value="1"/>
</dbReference>
<dbReference type="InterPro" id="IPR023367">
    <property type="entry name" value="Peptidase_M42_dom2"/>
</dbReference>
<dbReference type="GeneID" id="84579270"/>
<dbReference type="PIRSF" id="PIRSF001123">
    <property type="entry name" value="PepA_GA"/>
    <property type="match status" value="1"/>
</dbReference>
<reference evidence="9 10" key="1">
    <citation type="submission" date="2017-09" db="EMBL/GenBank/DDBJ databases">
        <title>Bacterial strain isolated from the female urinary microbiota.</title>
        <authorList>
            <person name="Thomas-White K."/>
            <person name="Kumar N."/>
            <person name="Forster S."/>
            <person name="Putonti C."/>
            <person name="Lawley T."/>
            <person name="Wolfe A.J."/>
        </authorList>
    </citation>
    <scope>NUCLEOTIDE SEQUENCE [LARGE SCALE GENOMIC DNA]</scope>
    <source>
        <strain evidence="9 10">UMB0204</strain>
    </source>
</reference>
<comment type="similarity">
    <text evidence="1 6">Belongs to the peptidase M42 family.</text>
</comment>
<dbReference type="GO" id="GO:0046872">
    <property type="term" value="F:metal ion binding"/>
    <property type="evidence" value="ECO:0007669"/>
    <property type="project" value="UniProtKB-UniRule"/>
</dbReference>
<sequence>MEKETIISYIKDLCTRPSPTGFTKKCEKYLMEEFKKLGYKPYQNNKGNVIVPIYENENNKNDGLLLSAHIDTLGLMVRSIKEEGGLQVTNLGGFPLNYGEFENVKIFTRDGKEFEGVFRLNEPSVHGSDTPRVSKRNFDEMEVVLDEIVESDEDVEKLGIGAGDFVAFDPRFRYSNGFIKSRHLDDKASSGVLLALAKEIKKENFKFNRNIYMMFTTYEEVGHGASSGHPDGIKDMIAVDMGVVYDDLKTNDRMVSICAKDSSGPYNFDLTNDLINTAKNIGIDFAVDIYPFYGSDASAAMTSFYDYRHALVGCGISASHGYERCHEKALMGLFSLLKTYVEKYKN</sequence>
<feature type="binding site" evidence="8">
    <location>
        <position position="69"/>
    </location>
    <ligand>
        <name>Zn(2+)</name>
        <dbReference type="ChEBI" id="CHEBI:29105"/>
        <label>1</label>
    </ligand>
</feature>
<dbReference type="InterPro" id="IPR008007">
    <property type="entry name" value="Peptidase_M42"/>
</dbReference>
<feature type="binding site" evidence="8">
    <location>
        <position position="185"/>
    </location>
    <ligand>
        <name>Zn(2+)</name>
        <dbReference type="ChEBI" id="CHEBI:29105"/>
        <label>2</label>
    </ligand>
</feature>
<organism evidence="9 10">
    <name type="scientific">Anaerococcus hydrogenalis</name>
    <dbReference type="NCBI Taxonomy" id="33029"/>
    <lineage>
        <taxon>Bacteria</taxon>
        <taxon>Bacillati</taxon>
        <taxon>Bacillota</taxon>
        <taxon>Tissierellia</taxon>
        <taxon>Tissierellales</taxon>
        <taxon>Peptoniphilaceae</taxon>
        <taxon>Anaerococcus</taxon>
    </lineage>
</organism>
<dbReference type="GO" id="GO:0006508">
    <property type="term" value="P:proteolysis"/>
    <property type="evidence" value="ECO:0007669"/>
    <property type="project" value="UniProtKB-KW"/>
</dbReference>
<keyword evidence="5" id="KW-0378">Hydrolase</keyword>
<evidence type="ECO:0000256" key="1">
    <source>
        <dbReference type="ARBA" id="ARBA00006272"/>
    </source>
</evidence>
<dbReference type="AlphaFoldDB" id="A0A2N6UGY4"/>
<name>A0A2N6UGY4_9FIRM</name>
<keyword evidence="2" id="KW-0031">Aminopeptidase</keyword>
<evidence type="ECO:0000256" key="7">
    <source>
        <dbReference type="PIRSR" id="PIRSR001123-1"/>
    </source>
</evidence>
<evidence type="ECO:0000256" key="8">
    <source>
        <dbReference type="PIRSR" id="PIRSR001123-2"/>
    </source>
</evidence>
<feature type="binding site" evidence="8">
    <location>
        <position position="240"/>
    </location>
    <ligand>
        <name>Zn(2+)</name>
        <dbReference type="ChEBI" id="CHEBI:29105"/>
        <label>1</label>
    </ligand>
</feature>
<dbReference type="SUPFAM" id="SSF101821">
    <property type="entry name" value="Aminopeptidase/glucanase lid domain"/>
    <property type="match status" value="1"/>
</dbReference>
<dbReference type="PANTHER" id="PTHR32481">
    <property type="entry name" value="AMINOPEPTIDASE"/>
    <property type="match status" value="1"/>
</dbReference>
<dbReference type="RefSeq" id="WP_102198496.1">
    <property type="nucleotide sequence ID" value="NZ_PNHP01000007.1"/>
</dbReference>
<comment type="cofactor">
    <cofactor evidence="8">
        <name>a divalent metal cation</name>
        <dbReference type="ChEBI" id="CHEBI:60240"/>
    </cofactor>
    <text evidence="8">Binds 2 divalent metal cations per subunit.</text>
</comment>
<feature type="binding site" evidence="8">
    <location>
        <position position="185"/>
    </location>
    <ligand>
        <name>Zn(2+)</name>
        <dbReference type="ChEBI" id="CHEBI:29105"/>
        <label>1</label>
    </ligand>
</feature>